<protein>
    <submittedName>
        <fullName evidence="2">Uncharacterized protein</fullName>
    </submittedName>
</protein>
<gene>
    <name evidence="2" type="ORF">PXEA_LOCUS1170</name>
</gene>
<name>A0A448WBJ4_9PLAT</name>
<dbReference type="AlphaFoldDB" id="A0A448WBJ4"/>
<dbReference type="EMBL" id="CAAALY010002366">
    <property type="protein sequence ID" value="VEL07730.1"/>
    <property type="molecule type" value="Genomic_DNA"/>
</dbReference>
<feature type="compositionally biased region" description="Basic and acidic residues" evidence="1">
    <location>
        <begin position="27"/>
        <end position="38"/>
    </location>
</feature>
<organism evidence="2 3">
    <name type="scientific">Protopolystoma xenopodis</name>
    <dbReference type="NCBI Taxonomy" id="117903"/>
    <lineage>
        <taxon>Eukaryota</taxon>
        <taxon>Metazoa</taxon>
        <taxon>Spiralia</taxon>
        <taxon>Lophotrochozoa</taxon>
        <taxon>Platyhelminthes</taxon>
        <taxon>Monogenea</taxon>
        <taxon>Polyopisthocotylea</taxon>
        <taxon>Polystomatidea</taxon>
        <taxon>Polystomatidae</taxon>
        <taxon>Protopolystoma</taxon>
    </lineage>
</organism>
<feature type="compositionally biased region" description="Basic and acidic residues" evidence="1">
    <location>
        <begin position="48"/>
        <end position="67"/>
    </location>
</feature>
<proteinExistence type="predicted"/>
<feature type="region of interest" description="Disordered" evidence="1">
    <location>
        <begin position="17"/>
        <end position="67"/>
    </location>
</feature>
<accession>A0A448WBJ4</accession>
<comment type="caution">
    <text evidence="2">The sequence shown here is derived from an EMBL/GenBank/DDBJ whole genome shotgun (WGS) entry which is preliminary data.</text>
</comment>
<dbReference type="Proteomes" id="UP000784294">
    <property type="component" value="Unassembled WGS sequence"/>
</dbReference>
<evidence type="ECO:0000313" key="2">
    <source>
        <dbReference type="EMBL" id="VEL07730.1"/>
    </source>
</evidence>
<sequence>MWRLPIGTQLILRVAKRQEEATGDMTRANDPRRQDYSHNRSHSTTGIRDNDDSDFKAAEGEKLLPTL</sequence>
<keyword evidence="3" id="KW-1185">Reference proteome</keyword>
<reference evidence="2" key="1">
    <citation type="submission" date="2018-11" db="EMBL/GenBank/DDBJ databases">
        <authorList>
            <consortium name="Pathogen Informatics"/>
        </authorList>
    </citation>
    <scope>NUCLEOTIDE SEQUENCE</scope>
</reference>
<evidence type="ECO:0000313" key="3">
    <source>
        <dbReference type="Proteomes" id="UP000784294"/>
    </source>
</evidence>
<evidence type="ECO:0000256" key="1">
    <source>
        <dbReference type="SAM" id="MobiDB-lite"/>
    </source>
</evidence>